<comment type="subcellular location">
    <subcellularLocation>
        <location evidence="1">Virion</location>
    </subcellularLocation>
</comment>
<keyword evidence="2" id="KW-0507">mRNA processing</keyword>
<evidence type="ECO:0000256" key="1">
    <source>
        <dbReference type="ARBA" id="ARBA00004328"/>
    </source>
</evidence>
<keyword evidence="4" id="KW-0547">Nucleotide-binding</keyword>
<evidence type="ECO:0000256" key="4">
    <source>
        <dbReference type="ARBA" id="ARBA00022741"/>
    </source>
</evidence>
<evidence type="ECO:0000256" key="2">
    <source>
        <dbReference type="ARBA" id="ARBA00022664"/>
    </source>
</evidence>
<protein>
    <recommendedName>
        <fullName evidence="8">Poly(A) polymerase catalytic subunit domain-containing protein</fullName>
    </recommendedName>
</protein>
<evidence type="ECO:0000313" key="9">
    <source>
        <dbReference type="EMBL" id="QHU13940.1"/>
    </source>
</evidence>
<proteinExistence type="predicted"/>
<dbReference type="GO" id="GO:0005524">
    <property type="term" value="F:ATP binding"/>
    <property type="evidence" value="ECO:0007669"/>
    <property type="project" value="UniProtKB-KW"/>
</dbReference>
<evidence type="ECO:0000256" key="3">
    <source>
        <dbReference type="ARBA" id="ARBA00022679"/>
    </source>
</evidence>
<organism evidence="9">
    <name type="scientific">viral metagenome</name>
    <dbReference type="NCBI Taxonomy" id="1070528"/>
    <lineage>
        <taxon>unclassified sequences</taxon>
        <taxon>metagenomes</taxon>
        <taxon>organismal metagenomes</taxon>
    </lineage>
</organism>
<dbReference type="GO" id="GO:0006397">
    <property type="term" value="P:mRNA processing"/>
    <property type="evidence" value="ECO:0007669"/>
    <property type="project" value="UniProtKB-KW"/>
</dbReference>
<dbReference type="InterPro" id="IPR045355">
    <property type="entry name" value="PolyA_pol_cat_su"/>
</dbReference>
<reference evidence="9" key="1">
    <citation type="journal article" date="2020" name="Nature">
        <title>Giant virus diversity and host interactions through global metagenomics.</title>
        <authorList>
            <person name="Schulz F."/>
            <person name="Roux S."/>
            <person name="Paez-Espino D."/>
            <person name="Jungbluth S."/>
            <person name="Walsh D.A."/>
            <person name="Denef V.J."/>
            <person name="McMahon K.D."/>
            <person name="Konstantinidis K.T."/>
            <person name="Eloe-Fadrosh E.A."/>
            <person name="Kyrpides N.C."/>
            <person name="Woyke T."/>
        </authorList>
    </citation>
    <scope>NUCLEOTIDE SEQUENCE</scope>
    <source>
        <strain evidence="9">GVMAG-S-1101182-85</strain>
    </source>
</reference>
<keyword evidence="6" id="KW-0946">Virion</keyword>
<keyword evidence="5" id="KW-0067">ATP-binding</keyword>
<accession>A0A6C0KAT2</accession>
<keyword evidence="3" id="KW-0808">Transferase</keyword>
<dbReference type="GO" id="GO:0044423">
    <property type="term" value="C:virion component"/>
    <property type="evidence" value="ECO:0007669"/>
    <property type="project" value="UniProtKB-KW"/>
</dbReference>
<sequence length="446" mass="51034">MRYYDRGYPMPDKIIKQLDNLVDKAKAKLNLEVAQNPALQKAINVVELFLRRKGRCCYGGQAINAHLNEKDKFYDPNVSLPDYDFFTPDAKSDMDEIVDDLKKAGFTEISKRIGIHEGTSKIYVNFAAVADITQLIPEFYEQISSKSNVFDGIHYIDPIFLRMLMYLEISRPRGQVERWTKVFERLQLLQKAHPIPKCKISNSPIIEDENSANARAYLVKYMISNRRVFMGADIHEIYSQSGLGKSAGSRTHFLLKGTAPVVFLSPDAEDDADKITAAMNVKKVSIVGYQNLLPPMVALYKGDHIICLIVQQEACHSHIVLPLTKHRQLRIASIDTLLTFLISLYYREDSLLMTKEALLCWIREYIDISDRYRNHPTKLFPSFSLDCTGYQTTFASLLRAKAARIEAERQKVSSGVRVTRRKVVTRNSVKRSNSVKRRAVTKRKQM</sequence>
<dbReference type="AlphaFoldDB" id="A0A6C0KAT2"/>
<dbReference type="EMBL" id="MN740828">
    <property type="protein sequence ID" value="QHU13940.1"/>
    <property type="molecule type" value="Genomic_DNA"/>
</dbReference>
<evidence type="ECO:0000256" key="7">
    <source>
        <dbReference type="ARBA" id="ARBA00023163"/>
    </source>
</evidence>
<dbReference type="GO" id="GO:0016740">
    <property type="term" value="F:transferase activity"/>
    <property type="evidence" value="ECO:0007669"/>
    <property type="project" value="UniProtKB-KW"/>
</dbReference>
<keyword evidence="7" id="KW-0804">Transcription</keyword>
<dbReference type="Pfam" id="PF19244">
    <property type="entry name" value="Poly_A_pol_cat"/>
    <property type="match status" value="1"/>
</dbReference>
<evidence type="ECO:0000259" key="8">
    <source>
        <dbReference type="Pfam" id="PF19244"/>
    </source>
</evidence>
<feature type="domain" description="Poly(A) polymerase catalytic subunit" evidence="8">
    <location>
        <begin position="45"/>
        <end position="172"/>
    </location>
</feature>
<evidence type="ECO:0000256" key="5">
    <source>
        <dbReference type="ARBA" id="ARBA00022840"/>
    </source>
</evidence>
<evidence type="ECO:0000256" key="6">
    <source>
        <dbReference type="ARBA" id="ARBA00022844"/>
    </source>
</evidence>
<name>A0A6C0KAT2_9ZZZZ</name>